<dbReference type="RefSeq" id="XP_073771480.1">
    <property type="nucleotide sequence ID" value="XM_073915379.1"/>
</dbReference>
<gene>
    <name evidence="2" type="primary">ogfr1</name>
    <name evidence="2" type="synonym">zgc:162182</name>
</gene>
<evidence type="ECO:0000313" key="2">
    <source>
        <dbReference type="RefSeq" id="XP_073771480.1"/>
    </source>
</evidence>
<reference evidence="2" key="1">
    <citation type="submission" date="2025-08" db="UniProtKB">
        <authorList>
            <consortium name="RefSeq"/>
        </authorList>
    </citation>
    <scope>IDENTIFICATION</scope>
    <source>
        <strain evidence="2">Tuebingen</strain>
        <tissue evidence="2">Fibroblasts and whole tissue</tissue>
    </source>
</reference>
<sequence>MESDECEFDSTWEDEHQNKTPRKKMYRRSRRNMYAAKDMQDFRHSCQFLDYDDEEPVRDFFYNLEFYQGRIRSSPDNIHIDEFHKHWWGQYGWLEEVHSYIQWLFPIQEQGLNRWSHVLTKKEIKLFRRDKQALRNLVKSYEVMLDFYGICLINIHTGEVRRAPNWRQRFKNLNRYTHNNLRITRILKCLGTLGLEHYQAPLVKFFLRETLVNAELSNVKQSVLDYFMFAVLNKSKRRELVGYAYKHFRPQEEFVWGPKKILQKETSKEGCKTLYADEKSTNRSPAKAPPQREFNSKDVASFIPYSNCNRSRTSPATVIIYIVIISTILLSLLFSLIVIVTGVV</sequence>
<organism evidence="1 2">
    <name type="scientific">Danio rerio</name>
    <name type="common">Zebrafish</name>
    <name type="synonym">Brachydanio rerio</name>
    <dbReference type="NCBI Taxonomy" id="7955"/>
    <lineage>
        <taxon>Eukaryota</taxon>
        <taxon>Metazoa</taxon>
        <taxon>Chordata</taxon>
        <taxon>Craniata</taxon>
        <taxon>Vertebrata</taxon>
        <taxon>Euteleostomi</taxon>
        <taxon>Actinopterygii</taxon>
        <taxon>Neopterygii</taxon>
        <taxon>Teleostei</taxon>
        <taxon>Ostariophysi</taxon>
        <taxon>Cypriniformes</taxon>
        <taxon>Danionidae</taxon>
        <taxon>Danioninae</taxon>
        <taxon>Danio</taxon>
    </lineage>
</organism>
<protein>
    <submittedName>
        <fullName evidence="2">Opioid growth factor receptor 1 isoform X1</fullName>
    </submittedName>
</protein>
<dbReference type="Proteomes" id="UP000000437">
    <property type="component" value="Chromosome 11"/>
</dbReference>
<name>A0AC58GP14_DANRE</name>
<evidence type="ECO:0000313" key="1">
    <source>
        <dbReference type="Proteomes" id="UP000000437"/>
    </source>
</evidence>
<keyword evidence="1" id="KW-1185">Reference proteome</keyword>
<proteinExistence type="predicted"/>
<accession>A0AC58GP14</accession>
<keyword evidence="2" id="KW-0675">Receptor</keyword>